<dbReference type="Gene3D" id="3.40.140.10">
    <property type="entry name" value="Cytidine Deaminase, domain 2"/>
    <property type="match status" value="1"/>
</dbReference>
<dbReference type="STRING" id="595528.A0A0D2WUC6"/>
<dbReference type="GO" id="GO:0031625">
    <property type="term" value="F:ubiquitin protein ligase binding"/>
    <property type="evidence" value="ECO:0007669"/>
    <property type="project" value="TreeGrafter"/>
</dbReference>
<evidence type="ECO:0000256" key="5">
    <source>
        <dbReference type="PROSITE-ProRule" id="PRU00322"/>
    </source>
</evidence>
<dbReference type="SUPFAM" id="SSF90209">
    <property type="entry name" value="Ran binding protein zinc finger-like"/>
    <property type="match status" value="1"/>
</dbReference>
<evidence type="ECO:0000256" key="4">
    <source>
        <dbReference type="ARBA" id="ARBA00022833"/>
    </source>
</evidence>
<reference evidence="9" key="1">
    <citation type="submission" date="2011-02" db="EMBL/GenBank/DDBJ databases">
        <title>The Genome Sequence of Capsaspora owczarzaki ATCC 30864.</title>
        <authorList>
            <person name="Russ C."/>
            <person name="Cuomo C."/>
            <person name="Burger G."/>
            <person name="Gray M.W."/>
            <person name="Holland P.W.H."/>
            <person name="King N."/>
            <person name="Lang F.B.F."/>
            <person name="Roger A.J."/>
            <person name="Ruiz-Trillo I."/>
            <person name="Young S.K."/>
            <person name="Zeng Q."/>
            <person name="Gargeya S."/>
            <person name="Alvarado L."/>
            <person name="Berlin A."/>
            <person name="Chapman S.B."/>
            <person name="Chen Z."/>
            <person name="Freedman E."/>
            <person name="Gellesch M."/>
            <person name="Goldberg J."/>
            <person name="Griggs A."/>
            <person name="Gujja S."/>
            <person name="Heilman E."/>
            <person name="Heiman D."/>
            <person name="Howarth C."/>
            <person name="Mehta T."/>
            <person name="Neiman D."/>
            <person name="Pearson M."/>
            <person name="Roberts A."/>
            <person name="Saif S."/>
            <person name="Shea T."/>
            <person name="Shenoy N."/>
            <person name="Sisk P."/>
            <person name="Stolte C."/>
            <person name="Sykes S."/>
            <person name="White J."/>
            <person name="Yandava C."/>
            <person name="Haas B."/>
            <person name="Nusbaum C."/>
            <person name="Birren B."/>
        </authorList>
    </citation>
    <scope>NUCLEOTIDE SEQUENCE</scope>
    <source>
        <strain evidence="9">ATCC 30864</strain>
    </source>
</reference>
<dbReference type="FunCoup" id="A0A0D2WUC6">
    <property type="interactions" value="615"/>
</dbReference>
<dbReference type="PANTHER" id="PTHR12710">
    <property type="entry name" value="NUCLEAR PROTEIN LOCALIZATION 4"/>
    <property type="match status" value="1"/>
</dbReference>
<evidence type="ECO:0000259" key="6">
    <source>
        <dbReference type="PROSITE" id="PS50199"/>
    </source>
</evidence>
<dbReference type="PROSITE" id="PS50199">
    <property type="entry name" value="ZF_RANBP2_2"/>
    <property type="match status" value="1"/>
</dbReference>
<dbReference type="PANTHER" id="PTHR12710:SF0">
    <property type="entry name" value="NUCLEAR PROTEIN LOCALIZATION PROTEIN 4 HOMOLOG"/>
    <property type="match status" value="1"/>
</dbReference>
<dbReference type="Pfam" id="PF05021">
    <property type="entry name" value="NPL4"/>
    <property type="match status" value="1"/>
</dbReference>
<proteinExistence type="inferred from homology"/>
<dbReference type="InterPro" id="IPR016563">
    <property type="entry name" value="Npl4"/>
</dbReference>
<evidence type="ECO:0000256" key="2">
    <source>
        <dbReference type="ARBA" id="ARBA00022723"/>
    </source>
</evidence>
<dbReference type="SMART" id="SM00547">
    <property type="entry name" value="ZnF_RBZ"/>
    <property type="match status" value="1"/>
</dbReference>
<dbReference type="InterPro" id="IPR037518">
    <property type="entry name" value="MPN"/>
</dbReference>
<dbReference type="Pfam" id="PF11543">
    <property type="entry name" value="UN_NPL4"/>
    <property type="match status" value="1"/>
</dbReference>
<keyword evidence="3 5" id="KW-0863">Zinc-finger</keyword>
<dbReference type="RefSeq" id="XP_004345541.2">
    <property type="nucleotide sequence ID" value="XM_004345491.2"/>
</dbReference>
<sequence>MLVRVRSKTGTARVELADDVTGQQLILEIQRQLNLPADGSWTVSKQPTGQLAITARTRQPDIKHGDMLYVSYLGAGANVVSGGAVPMDLSDTPSTTSLASSAPEPIKVVEDAVDVYLSKQDGKIQRKREAPFCKHGANGMCDNCCPVEPYDAKYLEANGIKHLSFHAYLRKLRSGADGGKFTPLSVPQMTIRPGCTAHAPWPAGICTKCQPSAVTLARQAYRHVDYVEFEQASILNQFIDFWRQSGGVQRLGYLIGRYEPYPEVPLGIKAVVAAIYEPPQTGAVDSLELLDDPNEEAVLGVASALGLQRVGWIFTDLEDDGTRTGMVQCKRHKDTFFLSASEIMMAADLQARHPNPTTAASTGEFGSKFVTVVISGNASREVSLEAYQVSNQCATLVQNEFVVPSTRDPSAMTVRETTDAQYIPEVFYRYKNEYGTEVVSTARPSFPVDYLIVNLGNGSPQSPNPTFGLGISTPFTIGNRSVLGQNADVVALKSYLAAQPSNAAFLALVSDFHLLVFLATSSVLMLSNSLPELLQAIKNRDSAAANQWQQSPQWQTVLQIASSVSSAPGAIRGGAAGVADAWHCSFCTLINAAAKDSCDACGLPRSQ</sequence>
<evidence type="ECO:0000313" key="9">
    <source>
        <dbReference type="Proteomes" id="UP000008743"/>
    </source>
</evidence>
<dbReference type="PROSITE" id="PS50249">
    <property type="entry name" value="MPN"/>
    <property type="match status" value="1"/>
</dbReference>
<dbReference type="GO" id="GO:0006511">
    <property type="term" value="P:ubiquitin-dependent protein catabolic process"/>
    <property type="evidence" value="ECO:0007669"/>
    <property type="project" value="InterPro"/>
</dbReference>
<dbReference type="InterPro" id="IPR036443">
    <property type="entry name" value="Znf_RanBP2_sf"/>
</dbReference>
<name>A0A0D2WUC6_CAPO3</name>
<evidence type="ECO:0000256" key="3">
    <source>
        <dbReference type="ARBA" id="ARBA00022771"/>
    </source>
</evidence>
<dbReference type="InterPro" id="IPR007716">
    <property type="entry name" value="NPL4_Zn-bd_put"/>
</dbReference>
<gene>
    <name evidence="8" type="ORF">CAOG_005951</name>
</gene>
<protein>
    <submittedName>
        <fullName evidence="8">Nuclear protein localization protein</fullName>
    </submittedName>
</protein>
<dbReference type="GO" id="GO:0008270">
    <property type="term" value="F:zinc ion binding"/>
    <property type="evidence" value="ECO:0007669"/>
    <property type="project" value="UniProtKB-KW"/>
</dbReference>
<dbReference type="PIRSF" id="PIRSF010052">
    <property type="entry name" value="Polyub_prc_Npl4"/>
    <property type="match status" value="1"/>
</dbReference>
<dbReference type="GO" id="GO:0043130">
    <property type="term" value="F:ubiquitin binding"/>
    <property type="evidence" value="ECO:0007669"/>
    <property type="project" value="TreeGrafter"/>
</dbReference>
<dbReference type="eggNOG" id="KOG2834">
    <property type="taxonomic scope" value="Eukaryota"/>
</dbReference>
<feature type="domain" description="RanBP2-type" evidence="6">
    <location>
        <begin position="575"/>
        <end position="607"/>
    </location>
</feature>
<comment type="similarity">
    <text evidence="1">Belongs to the NPL4 family.</text>
</comment>
<dbReference type="AlphaFoldDB" id="A0A0D2WUC6"/>
<keyword evidence="2" id="KW-0479">Metal-binding</keyword>
<organism evidence="8 9">
    <name type="scientific">Capsaspora owczarzaki (strain ATCC 30864)</name>
    <dbReference type="NCBI Taxonomy" id="595528"/>
    <lineage>
        <taxon>Eukaryota</taxon>
        <taxon>Filasterea</taxon>
        <taxon>Capsaspora</taxon>
    </lineage>
</organism>
<evidence type="ECO:0000259" key="7">
    <source>
        <dbReference type="PROSITE" id="PS50249"/>
    </source>
</evidence>
<evidence type="ECO:0000256" key="1">
    <source>
        <dbReference type="ARBA" id="ARBA00011025"/>
    </source>
</evidence>
<dbReference type="EMBL" id="KE346369">
    <property type="protein sequence ID" value="KJE95503.1"/>
    <property type="molecule type" value="Genomic_DNA"/>
</dbReference>
<dbReference type="InParanoid" id="A0A0D2WUC6"/>
<dbReference type="PROSITE" id="PS01358">
    <property type="entry name" value="ZF_RANBP2_1"/>
    <property type="match status" value="1"/>
</dbReference>
<dbReference type="Proteomes" id="UP000008743">
    <property type="component" value="Unassembled WGS sequence"/>
</dbReference>
<keyword evidence="9" id="KW-1185">Reference proteome</keyword>
<dbReference type="GO" id="GO:0005634">
    <property type="term" value="C:nucleus"/>
    <property type="evidence" value="ECO:0007669"/>
    <property type="project" value="TreeGrafter"/>
</dbReference>
<evidence type="ECO:0000313" key="8">
    <source>
        <dbReference type="EMBL" id="KJE95503.1"/>
    </source>
</evidence>
<keyword evidence="4" id="KW-0862">Zinc</keyword>
<dbReference type="CDD" id="cd08061">
    <property type="entry name" value="MPN_NPL4"/>
    <property type="match status" value="1"/>
</dbReference>
<dbReference type="CDD" id="cd17055">
    <property type="entry name" value="Ubl_AtNPL4_like"/>
    <property type="match status" value="1"/>
</dbReference>
<accession>A0A0D2WUC6</accession>
<dbReference type="PhylomeDB" id="A0A0D2WUC6"/>
<dbReference type="InterPro" id="IPR007717">
    <property type="entry name" value="NPL4_C"/>
</dbReference>
<dbReference type="Pfam" id="PF05020">
    <property type="entry name" value="zf-NPL4"/>
    <property type="match status" value="1"/>
</dbReference>
<dbReference type="Gene3D" id="3.10.20.90">
    <property type="entry name" value="Phosphatidylinositol 3-kinase Catalytic Subunit, Chain A, domain 1"/>
    <property type="match status" value="1"/>
</dbReference>
<dbReference type="InterPro" id="IPR001876">
    <property type="entry name" value="Znf_RanBP2"/>
</dbReference>
<dbReference type="OrthoDB" id="10251089at2759"/>
<feature type="domain" description="MPN" evidence="7">
    <location>
        <begin position="227"/>
        <end position="365"/>
    </location>
</feature>
<dbReference type="InterPro" id="IPR024682">
    <property type="entry name" value="Npl4_Ub-like_dom"/>
</dbReference>